<protein>
    <submittedName>
        <fullName evidence="6">Kinase-like protein</fullName>
    </submittedName>
</protein>
<dbReference type="InterPro" id="IPR000719">
    <property type="entry name" value="Prot_kinase_dom"/>
</dbReference>
<dbReference type="VEuPathDB" id="FungiDB:RhiirA1_509175"/>
<dbReference type="PANTHER" id="PTHR44329">
    <property type="entry name" value="SERINE/THREONINE-PROTEIN KINASE TNNI3K-RELATED"/>
    <property type="match status" value="1"/>
</dbReference>
<reference evidence="6 7" key="2">
    <citation type="submission" date="2017-10" db="EMBL/GenBank/DDBJ databases">
        <title>Extensive intraspecific genome diversity in a model arbuscular mycorrhizal fungus.</title>
        <authorList>
            <person name="Chen E.C.H."/>
            <person name="Morin E."/>
            <person name="Baudet D."/>
            <person name="Noel J."/>
            <person name="Ndikumana S."/>
            <person name="Charron P."/>
            <person name="St-Onge C."/>
            <person name="Giorgi J."/>
            <person name="Grigoriev I.V."/>
            <person name="Roux C."/>
            <person name="Martin F.M."/>
            <person name="Corradi N."/>
        </authorList>
    </citation>
    <scope>NUCLEOTIDE SEQUENCE [LARGE SCALE GENOMIC DNA]</scope>
    <source>
        <strain evidence="6 7">C2</strain>
    </source>
</reference>
<dbReference type="PANTHER" id="PTHR44329:SF288">
    <property type="entry name" value="MITOGEN-ACTIVATED PROTEIN KINASE KINASE KINASE 20"/>
    <property type="match status" value="1"/>
</dbReference>
<dbReference type="InterPro" id="IPR051681">
    <property type="entry name" value="Ser/Thr_Kinases-Pseudokinases"/>
</dbReference>
<dbReference type="SUPFAM" id="SSF56112">
    <property type="entry name" value="Protein kinase-like (PK-like)"/>
    <property type="match status" value="1"/>
</dbReference>
<dbReference type="InterPro" id="IPR001245">
    <property type="entry name" value="Ser-Thr/Tyr_kinase_cat_dom"/>
</dbReference>
<dbReference type="GO" id="GO:0005524">
    <property type="term" value="F:ATP binding"/>
    <property type="evidence" value="ECO:0007669"/>
    <property type="project" value="UniProtKB-KW"/>
</dbReference>
<evidence type="ECO:0000256" key="1">
    <source>
        <dbReference type="ARBA" id="ARBA00022679"/>
    </source>
</evidence>
<dbReference type="VEuPathDB" id="FungiDB:RhiirFUN_004969"/>
<evidence type="ECO:0000259" key="5">
    <source>
        <dbReference type="PROSITE" id="PS50011"/>
    </source>
</evidence>
<keyword evidence="3 6" id="KW-0418">Kinase</keyword>
<dbReference type="Proteomes" id="UP000233469">
    <property type="component" value="Unassembled WGS sequence"/>
</dbReference>
<keyword evidence="2" id="KW-0547">Nucleotide-binding</keyword>
<dbReference type="OrthoDB" id="2411590at2759"/>
<feature type="domain" description="Protein kinase" evidence="5">
    <location>
        <begin position="1"/>
        <end position="100"/>
    </location>
</feature>
<evidence type="ECO:0000256" key="4">
    <source>
        <dbReference type="ARBA" id="ARBA00022840"/>
    </source>
</evidence>
<dbReference type="Pfam" id="PF07714">
    <property type="entry name" value="PK_Tyr_Ser-Thr"/>
    <property type="match status" value="1"/>
</dbReference>
<dbReference type="AlphaFoldDB" id="A0A2N1NP11"/>
<dbReference type="GO" id="GO:0004674">
    <property type="term" value="F:protein serine/threonine kinase activity"/>
    <property type="evidence" value="ECO:0007669"/>
    <property type="project" value="TreeGrafter"/>
</dbReference>
<sequence length="172" mass="19844">MLYGVLPFVAPEVLRGGKFTKAADIYGFGMVMSEIICGNVPFADRDYDLHLALDICKGERPPIPEYTPEPYAALMKRCWDPIPTNRPSAYELRGQIANWYIMFKYELSDRQEIEEFSQEREDKWKARLAELAINPCPLKKSQNMLASKPLDYSKQLIQLLEVKNDDSTLYNL</sequence>
<evidence type="ECO:0000256" key="2">
    <source>
        <dbReference type="ARBA" id="ARBA00022741"/>
    </source>
</evidence>
<accession>A0A2N1NP11</accession>
<evidence type="ECO:0000256" key="3">
    <source>
        <dbReference type="ARBA" id="ARBA00022777"/>
    </source>
</evidence>
<reference evidence="6 7" key="1">
    <citation type="submission" date="2016-04" db="EMBL/GenBank/DDBJ databases">
        <title>Genome analyses suggest a sexual origin of heterokaryosis in a supposedly ancient asexual fungus.</title>
        <authorList>
            <person name="Ropars J."/>
            <person name="Sedzielewska K."/>
            <person name="Noel J."/>
            <person name="Charron P."/>
            <person name="Farinelli L."/>
            <person name="Marton T."/>
            <person name="Kruger M."/>
            <person name="Pelin A."/>
            <person name="Brachmann A."/>
            <person name="Corradi N."/>
        </authorList>
    </citation>
    <scope>NUCLEOTIDE SEQUENCE [LARGE SCALE GENOMIC DNA]</scope>
    <source>
        <strain evidence="6 7">C2</strain>
    </source>
</reference>
<dbReference type="EMBL" id="LLXL01000232">
    <property type="protein sequence ID" value="PKK75604.1"/>
    <property type="molecule type" value="Genomic_DNA"/>
</dbReference>
<proteinExistence type="predicted"/>
<dbReference type="Gene3D" id="1.10.510.10">
    <property type="entry name" value="Transferase(Phosphotransferase) domain 1"/>
    <property type="match status" value="1"/>
</dbReference>
<organism evidence="6 7">
    <name type="scientific">Rhizophagus irregularis</name>
    <dbReference type="NCBI Taxonomy" id="588596"/>
    <lineage>
        <taxon>Eukaryota</taxon>
        <taxon>Fungi</taxon>
        <taxon>Fungi incertae sedis</taxon>
        <taxon>Mucoromycota</taxon>
        <taxon>Glomeromycotina</taxon>
        <taxon>Glomeromycetes</taxon>
        <taxon>Glomerales</taxon>
        <taxon>Glomeraceae</taxon>
        <taxon>Rhizophagus</taxon>
    </lineage>
</organism>
<comment type="caution">
    <text evidence="6">The sequence shown here is derived from an EMBL/GenBank/DDBJ whole genome shotgun (WGS) entry which is preliminary data.</text>
</comment>
<name>A0A2N1NP11_9GLOM</name>
<keyword evidence="1" id="KW-0808">Transferase</keyword>
<dbReference type="VEuPathDB" id="FungiDB:FUN_005429"/>
<dbReference type="PROSITE" id="PS50011">
    <property type="entry name" value="PROTEIN_KINASE_DOM"/>
    <property type="match status" value="1"/>
</dbReference>
<evidence type="ECO:0000313" key="7">
    <source>
        <dbReference type="Proteomes" id="UP000233469"/>
    </source>
</evidence>
<keyword evidence="4" id="KW-0067">ATP-binding</keyword>
<dbReference type="InterPro" id="IPR011009">
    <property type="entry name" value="Kinase-like_dom_sf"/>
</dbReference>
<evidence type="ECO:0000313" key="6">
    <source>
        <dbReference type="EMBL" id="PKK75604.1"/>
    </source>
</evidence>
<gene>
    <name evidence="6" type="ORF">RhiirC2_655223</name>
</gene>